<gene>
    <name evidence="1" type="ORF">FKR84_05150</name>
</gene>
<dbReference type="GO" id="GO:0046872">
    <property type="term" value="F:metal ion binding"/>
    <property type="evidence" value="ECO:0007669"/>
    <property type="project" value="InterPro"/>
</dbReference>
<dbReference type="EMBL" id="VIAR01000004">
    <property type="protein sequence ID" value="TQD39286.1"/>
    <property type="molecule type" value="Genomic_DNA"/>
</dbReference>
<comment type="caution">
    <text evidence="1">The sequence shown here is derived from an EMBL/GenBank/DDBJ whole genome shotgun (WGS) entry which is preliminary data.</text>
</comment>
<dbReference type="GO" id="GO:0019441">
    <property type="term" value="P:L-tryptophan catabolic process to kynurenine"/>
    <property type="evidence" value="ECO:0007669"/>
    <property type="project" value="InterPro"/>
</dbReference>
<keyword evidence="1" id="KW-0560">Oxidoreductase</keyword>
<dbReference type="AlphaFoldDB" id="A0A507ZNH3"/>
<dbReference type="GO" id="GO:0019442">
    <property type="term" value="P:L-tryptophan catabolic process to acetyl-CoA"/>
    <property type="evidence" value="ECO:0007669"/>
    <property type="project" value="TreeGrafter"/>
</dbReference>
<dbReference type="Pfam" id="PF03301">
    <property type="entry name" value="Trp_dioxygenase"/>
    <property type="match status" value="1"/>
</dbReference>
<keyword evidence="2" id="KW-1185">Reference proteome</keyword>
<reference evidence="1 2" key="1">
    <citation type="submission" date="2019-06" db="EMBL/GenBank/DDBJ databases">
        <title>Flavibacter putida gen. nov., sp. nov., a novel marine bacterium of the family Flavobacteriaceae isolated from coastal seawater.</title>
        <authorList>
            <person name="Feng X."/>
        </authorList>
    </citation>
    <scope>NUCLEOTIDE SEQUENCE [LARGE SCALE GENOMIC DNA]</scope>
    <source>
        <strain evidence="1 2">PLHSN227</strain>
    </source>
</reference>
<proteinExistence type="predicted"/>
<dbReference type="GO" id="GO:0020037">
    <property type="term" value="F:heme binding"/>
    <property type="evidence" value="ECO:0007669"/>
    <property type="project" value="InterPro"/>
</dbReference>
<dbReference type="PANTHER" id="PTHR10138">
    <property type="entry name" value="TRYPTOPHAN 2,3-DIOXYGENASE"/>
    <property type="match status" value="1"/>
</dbReference>
<dbReference type="Proteomes" id="UP000317169">
    <property type="component" value="Unassembled WGS sequence"/>
</dbReference>
<dbReference type="InterPro" id="IPR004981">
    <property type="entry name" value="Trp_2_3_dOase"/>
</dbReference>
<dbReference type="OrthoDB" id="9776847at2"/>
<dbReference type="InterPro" id="IPR037217">
    <property type="entry name" value="Trp/Indoleamine_2_3_dOase-like"/>
</dbReference>
<dbReference type="Gene3D" id="1.20.58.480">
    <property type="match status" value="1"/>
</dbReference>
<dbReference type="PANTHER" id="PTHR10138:SF0">
    <property type="entry name" value="TRYPTOPHAN 2,3-DIOXYGENASE"/>
    <property type="match status" value="1"/>
</dbReference>
<dbReference type="GO" id="GO:0004833">
    <property type="term" value="F:L-tryptophan 2,3-dioxygenase activity"/>
    <property type="evidence" value="ECO:0007669"/>
    <property type="project" value="InterPro"/>
</dbReference>
<keyword evidence="1" id="KW-0223">Dioxygenase</keyword>
<protein>
    <submittedName>
        <fullName evidence="1">Tryptophan 2,3-dioxygenase</fullName>
    </submittedName>
</protein>
<dbReference type="SUPFAM" id="SSF140959">
    <property type="entry name" value="Indolic compounds 2,3-dioxygenase-like"/>
    <property type="match status" value="1"/>
</dbReference>
<name>A0A507ZNH3_9FLAO</name>
<dbReference type="RefSeq" id="WP_141421232.1">
    <property type="nucleotide sequence ID" value="NZ_VIAR01000004.1"/>
</dbReference>
<evidence type="ECO:0000313" key="1">
    <source>
        <dbReference type="EMBL" id="TQD39286.1"/>
    </source>
</evidence>
<accession>A0A507ZNH3</accession>
<evidence type="ECO:0000313" key="2">
    <source>
        <dbReference type="Proteomes" id="UP000317169"/>
    </source>
</evidence>
<organism evidence="1 2">
    <name type="scientific">Haloflavibacter putidus</name>
    <dbReference type="NCBI Taxonomy" id="2576776"/>
    <lineage>
        <taxon>Bacteria</taxon>
        <taxon>Pseudomonadati</taxon>
        <taxon>Bacteroidota</taxon>
        <taxon>Flavobacteriia</taxon>
        <taxon>Flavobacteriales</taxon>
        <taxon>Flavobacteriaceae</taxon>
        <taxon>Haloflavibacter</taxon>
    </lineage>
</organism>
<sequence length="308" mass="36589">MTDKSLNEQIEKKYKVLGENPETYLNGLLHAKPITYWDYIDVDALLSLQKPRTNFKDEEIFIMYHQITELSLKLIIHELKQLTLDEIESEATFIDKLKRLKRYTNLLMTSFDVMRYGMDYDDYNTFRATLAPASGFQSAQFRYLEIYCTPIKNLINKEGKKRLPENPTIEDYFENIYWKDAGHNRKTGKKTLTLRLFEEKYLESFIDLAKKLQGKTLAERIQRFTNPSEDLIKAAKAFDHYYNVDWPIVHLKTAEHYLDKKGKTKAATGGSEWKKYLHPKYQQRRFFPKLWSEQEMIRWGEADLAESF</sequence>